<dbReference type="Pfam" id="PF00258">
    <property type="entry name" value="Flavodoxin_1"/>
    <property type="match status" value="1"/>
</dbReference>
<keyword evidence="10" id="KW-0112">Calmodulin-binding</keyword>
<proteinExistence type="inferred from homology"/>
<feature type="domain" description="Flavodoxin-like" evidence="13">
    <location>
        <begin position="541"/>
        <end position="689"/>
    </location>
</feature>
<dbReference type="Gene3D" id="3.40.50.360">
    <property type="match status" value="1"/>
</dbReference>
<evidence type="ECO:0000256" key="4">
    <source>
        <dbReference type="ARBA" id="ARBA00012989"/>
    </source>
</evidence>
<dbReference type="EMBL" id="KZ851908">
    <property type="protein sequence ID" value="RDH22076.1"/>
    <property type="molecule type" value="Genomic_DNA"/>
</dbReference>
<evidence type="ECO:0000256" key="1">
    <source>
        <dbReference type="ARBA" id="ARBA00001917"/>
    </source>
</evidence>
<dbReference type="AlphaFoldDB" id="A0A370C643"/>
<dbReference type="SUPFAM" id="SSF52343">
    <property type="entry name" value="Ferredoxin reductase-like, C-terminal NADP-linked domain"/>
    <property type="match status" value="1"/>
</dbReference>
<dbReference type="InterPro" id="IPR039261">
    <property type="entry name" value="FNR_nucleotide-bd"/>
</dbReference>
<dbReference type="SUPFAM" id="SSF52218">
    <property type="entry name" value="Flavoproteins"/>
    <property type="match status" value="1"/>
</dbReference>
<dbReference type="InterPro" id="IPR044944">
    <property type="entry name" value="NOS_dom_3"/>
</dbReference>
<sequence length="1061" mass="118541">MPCTEISQTRGATPSTRCPFEEYERILEKNPILAPTGCTDQFCQAGRLIHSDEPKVGENRPLEVVQNEAVAFLWQLWQDGVYTEDCYLERRTQVLEEIARSAKQTIVWEQESKRVDTTSIWTQSPEELRYGLRLAWRNSRKCIMRSRYQDLELCDLRHIHTSVGMATALLGEVTKAFNHGQIKPTVFVFPPKSVDGSGPMFWNKQVLNFAGVRSPSLSPLAMTISADVTGFRNRQYELEDGSILGDPSNVKLTQDIIDLGWTPPRAKTRWDLLPIVAMAENDAPALVEVPDALRRLIEIQHPDYPEFNELGLRWYQFPALSRLGFDIGGVQYTATPFIGWYMDAEIGVRNLADTFRFDALPEVVKAIGFDIDAYRAKSEYAEVQELEDLPDYEQLRWQSRAQAELNYAVRWSFLQQGVTCVGTLAASSDWCQFDDEHAAKKGYRLNSDPYWLSPPQGSIVPVWHRGGAPNYQPKPMICRNRYDPVNSWQRRKGSTDADPVLLIRKGNEWVTEPLTGFLADIPSRKRRKLTESQGEEKPSTVHIYYCSQGTTARTLAERLHRRVKRSARGLHVTFGSLNALDLTQIEASDIILLVASTTGSGAFPANGADFAKAMGHFCESLKADFSRVRLSVFGVGDSAYPNFNAAAITAYNLFHQLNVLPIAGGLIKADVASETLPLRMFNHWSDAVESALVGGKGELSSDPEESFVSHAEMLRNFGRATVISKTCSGADDGLITLTLDGIECADMAHLRLLPTNSASHVARAITALGISDPQLLMPFSSGALQQCSYGIFFTRFVDLEDRGKLPSWAIESNNNSGREKESILERLEQLSVSLQPSHLSLELRHKICFGCPLLRPRAFSVASSSRYIGEKKVELLIKPHRRGRFSDIYLSTLQPGGSVEYAIVPASPASFLPAVQKPLVVISTGSGFAPVRSLLQQRIQIAREWGEESSTLHPFHTSPISLFAGFRLEDESIIHAAVDLAERYRLLDLACLVPSNPEKKRVQGYLLDERDTIRAKLVEQEGYVYVCGSAAMTEGVRANFSEILVGEVKQIMGERYVEEVF</sequence>
<dbReference type="InterPro" id="IPR001709">
    <property type="entry name" value="Flavoprot_Pyr_Nucl_cyt_Rdtase"/>
</dbReference>
<keyword evidence="8" id="KW-0479">Metal-binding</keyword>
<evidence type="ECO:0000256" key="5">
    <source>
        <dbReference type="ARBA" id="ARBA00022617"/>
    </source>
</evidence>
<keyword evidence="7" id="KW-0288">FMN</keyword>
<evidence type="ECO:0000256" key="9">
    <source>
        <dbReference type="ARBA" id="ARBA00022827"/>
    </source>
</evidence>
<dbReference type="GO" id="GO:0010181">
    <property type="term" value="F:FMN binding"/>
    <property type="evidence" value="ECO:0007669"/>
    <property type="project" value="InterPro"/>
</dbReference>
<dbReference type="InterPro" id="IPR004030">
    <property type="entry name" value="NOS_N"/>
</dbReference>
<evidence type="ECO:0000259" key="13">
    <source>
        <dbReference type="PROSITE" id="PS50902"/>
    </source>
</evidence>
<dbReference type="PANTHER" id="PTHR43410">
    <property type="entry name" value="NITRIC OXIDE SYNTHASE OXYGENASE"/>
    <property type="match status" value="1"/>
</dbReference>
<keyword evidence="12" id="KW-0408">Iron</keyword>
<dbReference type="InterPro" id="IPR044940">
    <property type="entry name" value="NOS_dom_2"/>
</dbReference>
<dbReference type="Gene3D" id="3.90.1230.10">
    <property type="entry name" value="Nitric Oxide Synthase, Chain A, domain 3"/>
    <property type="match status" value="1"/>
</dbReference>
<dbReference type="Gene3D" id="3.40.50.80">
    <property type="entry name" value="Nucleotide-binding domain of ferredoxin-NADP reductase (FNR) module"/>
    <property type="match status" value="1"/>
</dbReference>
<dbReference type="InterPro" id="IPR008254">
    <property type="entry name" value="Flavodoxin/NO_synth"/>
</dbReference>
<evidence type="ECO:0000256" key="2">
    <source>
        <dbReference type="ARBA" id="ARBA00001974"/>
    </source>
</evidence>
<dbReference type="PRINTS" id="PR00371">
    <property type="entry name" value="FPNCR"/>
</dbReference>
<dbReference type="SUPFAM" id="SSF56512">
    <property type="entry name" value="Nitric oxide (NO) synthase oxygenase domain"/>
    <property type="match status" value="1"/>
</dbReference>
<dbReference type="GO" id="GO:0005516">
    <property type="term" value="F:calmodulin binding"/>
    <property type="evidence" value="ECO:0007669"/>
    <property type="project" value="UniProtKB-KW"/>
</dbReference>
<name>A0A370C643_ASPNG</name>
<evidence type="ECO:0000256" key="3">
    <source>
        <dbReference type="ARBA" id="ARBA00006267"/>
    </source>
</evidence>
<evidence type="ECO:0000313" key="14">
    <source>
        <dbReference type="EMBL" id="RDH22076.1"/>
    </source>
</evidence>
<dbReference type="InterPro" id="IPR001433">
    <property type="entry name" value="OxRdtase_FAD/NAD-bd"/>
</dbReference>
<dbReference type="InterPro" id="IPR029039">
    <property type="entry name" value="Flavoprotein-like_sf"/>
</dbReference>
<dbReference type="PROSITE" id="PS50902">
    <property type="entry name" value="FLAVODOXIN_LIKE"/>
    <property type="match status" value="1"/>
</dbReference>
<accession>A0A370C643</accession>
<dbReference type="InterPro" id="IPR044943">
    <property type="entry name" value="NOS_dom_1"/>
</dbReference>
<evidence type="ECO:0000256" key="6">
    <source>
        <dbReference type="ARBA" id="ARBA00022630"/>
    </source>
</evidence>
<dbReference type="GO" id="GO:0006809">
    <property type="term" value="P:nitric oxide biosynthetic process"/>
    <property type="evidence" value="ECO:0007669"/>
    <property type="project" value="InterPro"/>
</dbReference>
<gene>
    <name evidence="14" type="ORF">M747DRAFT_329999</name>
</gene>
<keyword evidence="6" id="KW-0285">Flavoprotein</keyword>
<keyword evidence="9" id="KW-0274">FAD</keyword>
<dbReference type="InterPro" id="IPR017938">
    <property type="entry name" value="Riboflavin_synthase-like_b-brl"/>
</dbReference>
<comment type="cofactor">
    <cofactor evidence="2">
        <name>FAD</name>
        <dbReference type="ChEBI" id="CHEBI:57692"/>
    </cofactor>
</comment>
<dbReference type="Proteomes" id="UP000253845">
    <property type="component" value="Unassembled WGS sequence"/>
</dbReference>
<comment type="similarity">
    <text evidence="3">Belongs to the NOS family.</text>
</comment>
<dbReference type="VEuPathDB" id="FungiDB:M747DRAFT_329999"/>
<dbReference type="InterPro" id="IPR050607">
    <property type="entry name" value="NOS"/>
</dbReference>
<protein>
    <recommendedName>
        <fullName evidence="4">nitric-oxide synthase (NADPH)</fullName>
        <ecNumber evidence="4">1.14.13.39</ecNumber>
    </recommendedName>
</protein>
<reference evidence="14 15" key="1">
    <citation type="submission" date="2018-07" db="EMBL/GenBank/DDBJ databases">
        <title>Section-level genome sequencing of Aspergillus section Nigri to investigate inter- and intra-species variation.</title>
        <authorList>
            <consortium name="DOE Joint Genome Institute"/>
            <person name="Vesth T.C."/>
            <person name="Nybo J.L."/>
            <person name="Theobald S."/>
            <person name="Frisvad J.C."/>
            <person name="Larsen T.O."/>
            <person name="Nielsen K.F."/>
            <person name="Hoof J.B."/>
            <person name="Brandl J."/>
            <person name="Salamov A."/>
            <person name="Riley R."/>
            <person name="Gladden J.M."/>
            <person name="Phatale P."/>
            <person name="Nielsen M.T."/>
            <person name="Lyhne E.K."/>
            <person name="Kogle M.E."/>
            <person name="Strasser K."/>
            <person name="McDonnell E."/>
            <person name="Barry K."/>
            <person name="Clum A."/>
            <person name="Chen C."/>
            <person name="Nolan M."/>
            <person name="Sandor L."/>
            <person name="Kuo A."/>
            <person name="Lipzen A."/>
            <person name="Hainaut M."/>
            <person name="Drula E."/>
            <person name="Tsang A."/>
            <person name="Magnuson J.K."/>
            <person name="Henrissat B."/>
            <person name="Wiebenga A."/>
            <person name="Simmons B.A."/>
            <person name="Makela M.R."/>
            <person name="De vries R.P."/>
            <person name="Grigoriev I.V."/>
            <person name="Mortensen U.H."/>
            <person name="Baker S.E."/>
            <person name="Andersen M.R."/>
        </authorList>
    </citation>
    <scope>NUCLEOTIDE SEQUENCE [LARGE SCALE GENOMIC DNA]</scope>
    <source>
        <strain evidence="14 15">ATCC 13496</strain>
    </source>
</reference>
<evidence type="ECO:0000256" key="12">
    <source>
        <dbReference type="ARBA" id="ARBA00023004"/>
    </source>
</evidence>
<keyword evidence="11" id="KW-0560">Oxidoreductase</keyword>
<dbReference type="GO" id="GO:0046872">
    <property type="term" value="F:metal ion binding"/>
    <property type="evidence" value="ECO:0007669"/>
    <property type="project" value="UniProtKB-KW"/>
</dbReference>
<comment type="cofactor">
    <cofactor evidence="1">
        <name>FMN</name>
        <dbReference type="ChEBI" id="CHEBI:58210"/>
    </cofactor>
</comment>
<dbReference type="GO" id="GO:0004517">
    <property type="term" value="F:nitric-oxide synthase activity"/>
    <property type="evidence" value="ECO:0007669"/>
    <property type="project" value="UniProtKB-EC"/>
</dbReference>
<dbReference type="SUPFAM" id="SSF63380">
    <property type="entry name" value="Riboflavin synthase domain-like"/>
    <property type="match status" value="1"/>
</dbReference>
<dbReference type="Pfam" id="PF02898">
    <property type="entry name" value="NO_synthase"/>
    <property type="match status" value="2"/>
</dbReference>
<dbReference type="EC" id="1.14.13.39" evidence="4"/>
<evidence type="ECO:0000256" key="7">
    <source>
        <dbReference type="ARBA" id="ARBA00022643"/>
    </source>
</evidence>
<evidence type="ECO:0000313" key="15">
    <source>
        <dbReference type="Proteomes" id="UP000253845"/>
    </source>
</evidence>
<dbReference type="InterPro" id="IPR036119">
    <property type="entry name" value="NOS_N_sf"/>
</dbReference>
<evidence type="ECO:0000256" key="11">
    <source>
        <dbReference type="ARBA" id="ARBA00023002"/>
    </source>
</evidence>
<dbReference type="Gene3D" id="3.90.440.10">
    <property type="entry name" value="Nitric Oxide Synthase,Heme Domain,Chain A domain 2"/>
    <property type="match status" value="1"/>
</dbReference>
<organism evidence="14 15">
    <name type="scientific">Aspergillus niger ATCC 13496</name>
    <dbReference type="NCBI Taxonomy" id="1353008"/>
    <lineage>
        <taxon>Eukaryota</taxon>
        <taxon>Fungi</taxon>
        <taxon>Dikarya</taxon>
        <taxon>Ascomycota</taxon>
        <taxon>Pezizomycotina</taxon>
        <taxon>Eurotiomycetes</taxon>
        <taxon>Eurotiomycetidae</taxon>
        <taxon>Eurotiales</taxon>
        <taxon>Aspergillaceae</taxon>
        <taxon>Aspergillus</taxon>
        <taxon>Aspergillus subgen. Circumdati</taxon>
    </lineage>
</organism>
<keyword evidence="5" id="KW-0349">Heme</keyword>
<dbReference type="Pfam" id="PF00175">
    <property type="entry name" value="NAD_binding_1"/>
    <property type="match status" value="1"/>
</dbReference>
<dbReference type="Gene3D" id="3.90.340.10">
    <property type="entry name" value="Nitric Oxide Synthase, Chain A, domain 1"/>
    <property type="match status" value="1"/>
</dbReference>
<evidence type="ECO:0000256" key="10">
    <source>
        <dbReference type="ARBA" id="ARBA00022860"/>
    </source>
</evidence>
<dbReference type="PANTHER" id="PTHR43410:SF1">
    <property type="entry name" value="NITRIC OXIDE SYNTHASE"/>
    <property type="match status" value="1"/>
</dbReference>
<evidence type="ECO:0000256" key="8">
    <source>
        <dbReference type="ARBA" id="ARBA00022723"/>
    </source>
</evidence>